<dbReference type="RefSeq" id="WP_020935443.1">
    <property type="nucleotide sequence ID" value="NC_021915.1"/>
</dbReference>
<dbReference type="GO" id="GO:0005886">
    <property type="term" value="C:plasma membrane"/>
    <property type="evidence" value="ECO:0007669"/>
    <property type="project" value="TreeGrafter"/>
</dbReference>
<keyword evidence="2" id="KW-0472">Membrane</keyword>
<feature type="transmembrane region" description="Helical" evidence="2">
    <location>
        <begin position="105"/>
        <end position="129"/>
    </location>
</feature>
<dbReference type="InterPro" id="IPR004711">
    <property type="entry name" value="Benzoate_Transporter"/>
</dbReference>
<feature type="transmembrane region" description="Helical" evidence="2">
    <location>
        <begin position="66"/>
        <end position="85"/>
    </location>
</feature>
<name>S5T4I2_9CORY</name>
<dbReference type="Pfam" id="PF03594">
    <property type="entry name" value="BenE"/>
    <property type="match status" value="1"/>
</dbReference>
<feature type="transmembrane region" description="Helical" evidence="2">
    <location>
        <begin position="136"/>
        <end position="156"/>
    </location>
</feature>
<feature type="transmembrane region" description="Helical" evidence="2">
    <location>
        <begin position="194"/>
        <end position="211"/>
    </location>
</feature>
<organism evidence="3 4">
    <name type="scientific">Corynebacterium maris DSM 45190</name>
    <dbReference type="NCBI Taxonomy" id="1224163"/>
    <lineage>
        <taxon>Bacteria</taxon>
        <taxon>Bacillati</taxon>
        <taxon>Actinomycetota</taxon>
        <taxon>Actinomycetes</taxon>
        <taxon>Mycobacteriales</taxon>
        <taxon>Corynebacteriaceae</taxon>
        <taxon>Corynebacterium</taxon>
    </lineage>
</organism>
<dbReference type="EMBL" id="CP003924">
    <property type="protein sequence ID" value="AGS35510.1"/>
    <property type="molecule type" value="Genomic_DNA"/>
</dbReference>
<reference evidence="3 4" key="1">
    <citation type="submission" date="2012-11" db="EMBL/GenBank/DDBJ databases">
        <title>The complete genome sequence of Corynebacterium maris Coryn-1 (=DSM 45190).</title>
        <authorList>
            <person name="Schaffert L."/>
            <person name="Albersmeier A."/>
            <person name="Kalinowski J."/>
            <person name="Ruckert C."/>
        </authorList>
    </citation>
    <scope>NUCLEOTIDE SEQUENCE [LARGE SCALE GENOMIC DNA]</scope>
    <source>
        <strain evidence="4">Coryn-1</strain>
    </source>
</reference>
<feature type="transmembrane region" description="Helical" evidence="2">
    <location>
        <begin position="231"/>
        <end position="250"/>
    </location>
</feature>
<dbReference type="AlphaFoldDB" id="S5T4I2"/>
<evidence type="ECO:0000313" key="4">
    <source>
        <dbReference type="Proteomes" id="UP000015388"/>
    </source>
</evidence>
<feature type="transmembrane region" description="Helical" evidence="2">
    <location>
        <begin position="34"/>
        <end position="54"/>
    </location>
</feature>
<accession>S5T4I2</accession>
<dbReference type="HOGENOM" id="CLU_041268_2_1_11"/>
<feature type="compositionally biased region" description="Basic and acidic residues" evidence="1">
    <location>
        <begin position="453"/>
        <end position="463"/>
    </location>
</feature>
<dbReference type="PANTHER" id="PTHR30199">
    <property type="entry name" value="MFS FAMILY TRANSPORTER, PREDICTED SUBSTRATE BENZOATE"/>
    <property type="match status" value="1"/>
</dbReference>
<keyword evidence="4" id="KW-1185">Reference proteome</keyword>
<dbReference type="eggNOG" id="COG3135">
    <property type="taxonomic scope" value="Bacteria"/>
</dbReference>
<feature type="transmembrane region" description="Helical" evidence="2">
    <location>
        <begin position="383"/>
        <end position="403"/>
    </location>
</feature>
<evidence type="ECO:0000313" key="3">
    <source>
        <dbReference type="EMBL" id="AGS35510.1"/>
    </source>
</evidence>
<dbReference type="KEGG" id="cmd:B841_10190"/>
<keyword evidence="2" id="KW-1133">Transmembrane helix</keyword>
<protein>
    <submittedName>
        <fullName evidence="3">Benzoate membrane transport protein</fullName>
    </submittedName>
</protein>
<feature type="compositionally biased region" description="Basic and acidic residues" evidence="1">
    <location>
        <begin position="414"/>
        <end position="427"/>
    </location>
</feature>
<dbReference type="STRING" id="1224163.B841_10190"/>
<feature type="compositionally biased region" description="Low complexity" evidence="1">
    <location>
        <begin position="432"/>
        <end position="450"/>
    </location>
</feature>
<proteinExistence type="predicted"/>
<feature type="transmembrane region" description="Helical" evidence="2">
    <location>
        <begin position="310"/>
        <end position="327"/>
    </location>
</feature>
<feature type="region of interest" description="Disordered" evidence="1">
    <location>
        <begin position="410"/>
        <end position="463"/>
    </location>
</feature>
<keyword evidence="2" id="KW-0812">Transmembrane</keyword>
<dbReference type="OrthoDB" id="9813854at2"/>
<dbReference type="PATRIC" id="fig|1224163.3.peg.2056"/>
<evidence type="ECO:0000256" key="2">
    <source>
        <dbReference type="SAM" id="Phobius"/>
    </source>
</evidence>
<dbReference type="GO" id="GO:0042925">
    <property type="term" value="F:benzoate transmembrane transporter activity"/>
    <property type="evidence" value="ECO:0007669"/>
    <property type="project" value="InterPro"/>
</dbReference>
<evidence type="ECO:0000256" key="1">
    <source>
        <dbReference type="SAM" id="MobiDB-lite"/>
    </source>
</evidence>
<feature type="transmembrane region" description="Helical" evidence="2">
    <location>
        <begin position="168"/>
        <end position="187"/>
    </location>
</feature>
<gene>
    <name evidence="3" type="ORF">B841_10190</name>
</gene>
<sequence length="463" mass="47603">MKLSPLLAVERPELPRPTLRDIRRDLGPQEIGNGLVALVFSASGPIAVILAAAAAGNLSPDQTSSWILGAFLGNGILTLLLTYLYRSPQAYFWTIPGTVIVGDALMHLSFGEVIGAYLATGVLVFLLGWTGLIGRIMALLPATIVMAMVAGIFLRFGLDLITAAVDDPLITISMIVVFVGLTVFPKIAAVAPPVAIAAVVGTLIAFAAGRVDSGIFDDGVVAAPVLTTPEFSLGAMMELVLPLAITVVIVQNGQGVAVLSAAGHKPSVNLASAASGLVSIPMAFIGNVTTCLTGPTNALIISGPNKERHYTAAMVTAVGAIVVGLFAPAFVGFMLAMPASFIAALAGIAMLTPLKNAFLAGFKGAYSTGALVCFLVTVSELTLLGITAPFWGIVFGCLVAWLLDPKPQKAAPVTEEKDKGTVADSTERAANTEATSTKAPEASTSSPAASVPCEHDVRSGARR</sequence>
<dbReference type="Proteomes" id="UP000015388">
    <property type="component" value="Chromosome"/>
</dbReference>
<feature type="transmembrane region" description="Helical" evidence="2">
    <location>
        <begin position="333"/>
        <end position="351"/>
    </location>
</feature>
<dbReference type="PANTHER" id="PTHR30199:SF0">
    <property type="entry name" value="INNER MEMBRANE PROTEIN YDCO"/>
    <property type="match status" value="1"/>
</dbReference>